<keyword evidence="2" id="KW-0732">Signal</keyword>
<evidence type="ECO:0000313" key="3">
    <source>
        <dbReference type="EMBL" id="CAD6197300.1"/>
    </source>
</evidence>
<proteinExistence type="predicted"/>
<dbReference type="Proteomes" id="UP000835052">
    <property type="component" value="Unassembled WGS sequence"/>
</dbReference>
<reference evidence="3" key="1">
    <citation type="submission" date="2020-10" db="EMBL/GenBank/DDBJ databases">
        <authorList>
            <person name="Kikuchi T."/>
        </authorList>
    </citation>
    <scope>NUCLEOTIDE SEQUENCE</scope>
    <source>
        <strain evidence="3">NKZ352</strain>
    </source>
</reference>
<feature type="region of interest" description="Disordered" evidence="1">
    <location>
        <begin position="44"/>
        <end position="64"/>
    </location>
</feature>
<evidence type="ECO:0000256" key="1">
    <source>
        <dbReference type="SAM" id="MobiDB-lite"/>
    </source>
</evidence>
<protein>
    <recommendedName>
        <fullName evidence="5">Secreted protein</fullName>
    </recommendedName>
</protein>
<evidence type="ECO:0008006" key="5">
    <source>
        <dbReference type="Google" id="ProtNLM"/>
    </source>
</evidence>
<feature type="signal peptide" evidence="2">
    <location>
        <begin position="1"/>
        <end position="19"/>
    </location>
</feature>
<dbReference type="AlphaFoldDB" id="A0A8S1HW49"/>
<feature type="chain" id="PRO_5035809880" description="Secreted protein" evidence="2">
    <location>
        <begin position="20"/>
        <end position="93"/>
    </location>
</feature>
<sequence>MHFLACLLVLFALFVTVAAFRGGHGRPLYARSAMVFTEQSVPSPVDVNERSDRGHPVGGGIASSPSLRKLRWSRDSARLRTMVTQRPAEWDFD</sequence>
<name>A0A8S1HW49_9PELO</name>
<keyword evidence="4" id="KW-1185">Reference proteome</keyword>
<accession>A0A8S1HW49</accession>
<dbReference type="EMBL" id="CAJGYM010000090">
    <property type="protein sequence ID" value="CAD6197300.1"/>
    <property type="molecule type" value="Genomic_DNA"/>
</dbReference>
<evidence type="ECO:0000256" key="2">
    <source>
        <dbReference type="SAM" id="SignalP"/>
    </source>
</evidence>
<comment type="caution">
    <text evidence="3">The sequence shown here is derived from an EMBL/GenBank/DDBJ whole genome shotgun (WGS) entry which is preliminary data.</text>
</comment>
<evidence type="ECO:0000313" key="4">
    <source>
        <dbReference type="Proteomes" id="UP000835052"/>
    </source>
</evidence>
<organism evidence="3 4">
    <name type="scientific">Caenorhabditis auriculariae</name>
    <dbReference type="NCBI Taxonomy" id="2777116"/>
    <lineage>
        <taxon>Eukaryota</taxon>
        <taxon>Metazoa</taxon>
        <taxon>Ecdysozoa</taxon>
        <taxon>Nematoda</taxon>
        <taxon>Chromadorea</taxon>
        <taxon>Rhabditida</taxon>
        <taxon>Rhabditina</taxon>
        <taxon>Rhabditomorpha</taxon>
        <taxon>Rhabditoidea</taxon>
        <taxon>Rhabditidae</taxon>
        <taxon>Peloderinae</taxon>
        <taxon>Caenorhabditis</taxon>
    </lineage>
</organism>
<gene>
    <name evidence="3" type="ORF">CAUJ_LOCUS13209</name>
</gene>